<accession>A0ABV9I9D6</accession>
<comment type="caution">
    <text evidence="1">The sequence shown here is derived from an EMBL/GenBank/DDBJ whole genome shotgun (WGS) entry which is preliminary data.</text>
</comment>
<dbReference type="PRINTS" id="PR00081">
    <property type="entry name" value="GDHRDH"/>
</dbReference>
<keyword evidence="2" id="KW-1185">Reference proteome</keyword>
<dbReference type="Gene3D" id="3.40.50.720">
    <property type="entry name" value="NAD(P)-binding Rossmann-like Domain"/>
    <property type="match status" value="1"/>
</dbReference>
<name>A0ABV9I9D6_9DEIO</name>
<dbReference type="RefSeq" id="WP_380061851.1">
    <property type="nucleotide sequence ID" value="NZ_JBHSEI010000007.1"/>
</dbReference>
<sequence>MASLLQGKVALVTGASRGIGRGVALGLGEAGATVYVTGRTLTGRSAQLPFLAGSLEDTARDVTDLGGVGVAAQCDHTDDAQTRAVIRRIRDEQGRLDILVNNVWGGYEGLHLWDKRGEQWNAPFWEQPTAIWDDMFTAGIRAHYVTSQLAAPLLLDTRGLVVGISFFAAMRHRNTEGIPYFLAKNATDRMALAMANHLRPHGVTSVSLYPGLVRTEGVLLAPEGTFDLSNSESPQFIGRAVSALAGDPDVFSRTGQVLVAAELGAEYGFTDIDGKRPTSLRADWEGEPPQARP</sequence>
<dbReference type="Proteomes" id="UP001595952">
    <property type="component" value="Unassembled WGS sequence"/>
</dbReference>
<gene>
    <name evidence="1" type="ORF">ACFO0D_10905</name>
</gene>
<protein>
    <submittedName>
        <fullName evidence="1">SDR family NAD(P)-dependent oxidoreductase</fullName>
    </submittedName>
</protein>
<dbReference type="PANTHER" id="PTHR44147">
    <property type="entry name" value="DEHYDROGENASE/REDUCTASE SDR FAMILY MEMBER 1"/>
    <property type="match status" value="1"/>
</dbReference>
<dbReference type="SUPFAM" id="SSF51735">
    <property type="entry name" value="NAD(P)-binding Rossmann-fold domains"/>
    <property type="match status" value="1"/>
</dbReference>
<dbReference type="Pfam" id="PF00106">
    <property type="entry name" value="adh_short"/>
    <property type="match status" value="1"/>
</dbReference>
<organism evidence="1 2">
    <name type="scientific">Deinococcus hohokamensis</name>
    <dbReference type="NCBI Taxonomy" id="309883"/>
    <lineage>
        <taxon>Bacteria</taxon>
        <taxon>Thermotogati</taxon>
        <taxon>Deinococcota</taxon>
        <taxon>Deinococci</taxon>
        <taxon>Deinococcales</taxon>
        <taxon>Deinococcaceae</taxon>
        <taxon>Deinococcus</taxon>
    </lineage>
</organism>
<dbReference type="InterPro" id="IPR036291">
    <property type="entry name" value="NAD(P)-bd_dom_sf"/>
</dbReference>
<evidence type="ECO:0000313" key="1">
    <source>
        <dbReference type="EMBL" id="MFC4638848.1"/>
    </source>
</evidence>
<dbReference type="PANTHER" id="PTHR44147:SF2">
    <property type="entry name" value="DEHYDROGENASE_REDUCTASE SDR FAMILY MEMBER 1"/>
    <property type="match status" value="1"/>
</dbReference>
<dbReference type="InterPro" id="IPR002347">
    <property type="entry name" value="SDR_fam"/>
</dbReference>
<reference evidence="2" key="1">
    <citation type="journal article" date="2019" name="Int. J. Syst. Evol. Microbiol.">
        <title>The Global Catalogue of Microorganisms (GCM) 10K type strain sequencing project: providing services to taxonomists for standard genome sequencing and annotation.</title>
        <authorList>
            <consortium name="The Broad Institute Genomics Platform"/>
            <consortium name="The Broad Institute Genome Sequencing Center for Infectious Disease"/>
            <person name="Wu L."/>
            <person name="Ma J."/>
        </authorList>
    </citation>
    <scope>NUCLEOTIDE SEQUENCE [LARGE SCALE GENOMIC DNA]</scope>
    <source>
        <strain evidence="2">CCUG 55995</strain>
    </source>
</reference>
<dbReference type="EMBL" id="JBHSEI010000007">
    <property type="protein sequence ID" value="MFC4638848.1"/>
    <property type="molecule type" value="Genomic_DNA"/>
</dbReference>
<evidence type="ECO:0000313" key="2">
    <source>
        <dbReference type="Proteomes" id="UP001595952"/>
    </source>
</evidence>
<proteinExistence type="predicted"/>